<comment type="caution">
    <text evidence="1">The sequence shown here is derived from an EMBL/GenBank/DDBJ whole genome shotgun (WGS) entry which is preliminary data.</text>
</comment>
<dbReference type="Proteomes" id="UP001595833">
    <property type="component" value="Unassembled WGS sequence"/>
</dbReference>
<name>A0ABV9XT35_9PSEU</name>
<dbReference type="EMBL" id="JBHSJB010000003">
    <property type="protein sequence ID" value="MFC5052608.1"/>
    <property type="molecule type" value="Genomic_DNA"/>
</dbReference>
<protein>
    <recommendedName>
        <fullName evidence="3">Secreted protein</fullName>
    </recommendedName>
</protein>
<sequence length="108" mass="10823">MRPPLLVAPFLLVAPLLLLIPLLPVLLALSAVPAFAAAGLHACGTSVHGDSGTGWCSGHGVFRLVVACDDGDFARGAWLTVNGGRGTVGVSCVAGSPAVGAEIEPREP</sequence>
<keyword evidence="2" id="KW-1185">Reference proteome</keyword>
<reference evidence="2" key="1">
    <citation type="journal article" date="2019" name="Int. J. Syst. Evol. Microbiol.">
        <title>The Global Catalogue of Microorganisms (GCM) 10K type strain sequencing project: providing services to taxonomists for standard genome sequencing and annotation.</title>
        <authorList>
            <consortium name="The Broad Institute Genomics Platform"/>
            <consortium name="The Broad Institute Genome Sequencing Center for Infectious Disease"/>
            <person name="Wu L."/>
            <person name="Ma J."/>
        </authorList>
    </citation>
    <scope>NUCLEOTIDE SEQUENCE [LARGE SCALE GENOMIC DNA]</scope>
    <source>
        <strain evidence="2">KCTC 12848</strain>
    </source>
</reference>
<evidence type="ECO:0000313" key="2">
    <source>
        <dbReference type="Proteomes" id="UP001595833"/>
    </source>
</evidence>
<proteinExistence type="predicted"/>
<organism evidence="1 2">
    <name type="scientific">Saccharothrix xinjiangensis</name>
    <dbReference type="NCBI Taxonomy" id="204798"/>
    <lineage>
        <taxon>Bacteria</taxon>
        <taxon>Bacillati</taxon>
        <taxon>Actinomycetota</taxon>
        <taxon>Actinomycetes</taxon>
        <taxon>Pseudonocardiales</taxon>
        <taxon>Pseudonocardiaceae</taxon>
        <taxon>Saccharothrix</taxon>
    </lineage>
</organism>
<evidence type="ECO:0008006" key="3">
    <source>
        <dbReference type="Google" id="ProtNLM"/>
    </source>
</evidence>
<evidence type="ECO:0000313" key="1">
    <source>
        <dbReference type="EMBL" id="MFC5052608.1"/>
    </source>
</evidence>
<gene>
    <name evidence="1" type="ORF">ACFPFM_02430</name>
</gene>
<accession>A0ABV9XT35</accession>